<dbReference type="EMBL" id="DUJP01000007">
    <property type="protein sequence ID" value="HII46120.1"/>
    <property type="molecule type" value="Genomic_DNA"/>
</dbReference>
<keyword evidence="3" id="KW-0648">Protein biosynthesis</keyword>
<evidence type="ECO:0000313" key="5">
    <source>
        <dbReference type="Proteomes" id="UP000257123"/>
    </source>
</evidence>
<proteinExistence type="predicted"/>
<dbReference type="AlphaFoldDB" id="A0A371R374"/>
<dbReference type="Proteomes" id="UP000651120">
    <property type="component" value="Unassembled WGS sequence"/>
</dbReference>
<sequence length="173" mass="19618">MVKIPFCEFCVKTRVLCQKCQSLLDSGRYQWLDVEVSDALLKVARKINLSEVEYVKSYEVDDLVIVLMRNTKRIPRGAFVQFEKELSSALGRSVKVVEYGSINEVIAQIVSPAKLLTISTSWLPDGTTETVVKIPSRELRRLPIRPERLQAIISQISGANVKVELVKERELRA</sequence>
<dbReference type="Proteomes" id="UP000257123">
    <property type="component" value="Unassembled WGS sequence"/>
</dbReference>
<evidence type="ECO:0000313" key="4">
    <source>
        <dbReference type="Proteomes" id="UP000256877"/>
    </source>
</evidence>
<accession>A0A371R374</accession>
<organism evidence="3 5">
    <name type="scientific">Pyrobaculum aerophilum</name>
    <dbReference type="NCBI Taxonomy" id="13773"/>
    <lineage>
        <taxon>Archaea</taxon>
        <taxon>Thermoproteota</taxon>
        <taxon>Thermoprotei</taxon>
        <taxon>Thermoproteales</taxon>
        <taxon>Thermoproteaceae</taxon>
        <taxon>Pyrobaculum</taxon>
    </lineage>
</organism>
<dbReference type="Proteomes" id="UP000256877">
    <property type="component" value="Unassembled WGS sequence"/>
</dbReference>
<name>A0A371R374_9CREN</name>
<keyword evidence="3" id="KW-0251">Elongation factor</keyword>
<protein>
    <submittedName>
        <fullName evidence="3">Transcription elongation factor NusA</fullName>
    </submittedName>
</protein>
<dbReference type="NCBIfam" id="NF005013">
    <property type="entry name" value="PRK06418.1"/>
    <property type="match status" value="1"/>
</dbReference>
<dbReference type="GeneID" id="1465192"/>
<comment type="caution">
    <text evidence="3">The sequence shown here is derived from an EMBL/GenBank/DDBJ whole genome shotgun (WGS) entry which is preliminary data.</text>
</comment>
<dbReference type="OrthoDB" id="4111at2157"/>
<gene>
    <name evidence="3" type="ORF">CGL51_00760</name>
    <name evidence="2" type="ORF">CGL52_12025</name>
    <name evidence="1" type="ORF">HA333_01215</name>
</gene>
<dbReference type="RefSeq" id="WP_011007438.1">
    <property type="nucleotide sequence ID" value="NZ_DAIOPL010000018.1"/>
</dbReference>
<dbReference type="EMBL" id="NMUF01000047">
    <property type="protein sequence ID" value="RFA95880.1"/>
    <property type="molecule type" value="Genomic_DNA"/>
</dbReference>
<dbReference type="EMBL" id="NMUE01000002">
    <property type="protein sequence ID" value="RFA98251.1"/>
    <property type="molecule type" value="Genomic_DNA"/>
</dbReference>
<evidence type="ECO:0000313" key="1">
    <source>
        <dbReference type="EMBL" id="HII46120.1"/>
    </source>
</evidence>
<evidence type="ECO:0000313" key="2">
    <source>
        <dbReference type="EMBL" id="RFA95880.1"/>
    </source>
</evidence>
<dbReference type="OMA" id="MKAPICE"/>
<reference evidence="1" key="2">
    <citation type="journal article" date="2020" name="bioRxiv">
        <title>A rank-normalized archaeal taxonomy based on genome phylogeny resolves widespread incomplete and uneven classifications.</title>
        <authorList>
            <person name="Rinke C."/>
            <person name="Chuvochina M."/>
            <person name="Mussig A.J."/>
            <person name="Chaumeil P.-A."/>
            <person name="Waite D.W."/>
            <person name="Whitman W.B."/>
            <person name="Parks D.H."/>
            <person name="Hugenholtz P."/>
        </authorList>
    </citation>
    <scope>NUCLEOTIDE SEQUENCE</scope>
    <source>
        <strain evidence="1">UBA8839</strain>
    </source>
</reference>
<evidence type="ECO:0000313" key="3">
    <source>
        <dbReference type="EMBL" id="RFA98251.1"/>
    </source>
</evidence>
<dbReference type="GO" id="GO:0003746">
    <property type="term" value="F:translation elongation factor activity"/>
    <property type="evidence" value="ECO:0007669"/>
    <property type="project" value="UniProtKB-KW"/>
</dbReference>
<reference evidence="4 5" key="1">
    <citation type="submission" date="2017-07" db="EMBL/GenBank/DDBJ databases">
        <title>Draft genome sequence of aerobic hyperthermophilic archaea, Pyrobaculum aerophilum YKB31 and YKB32.</title>
        <authorList>
            <person name="Mochizuki T."/>
            <person name="Berliner A.J."/>
            <person name="Yoshida-Takashima Y."/>
            <person name="Takaki Y."/>
            <person name="Nunoura T."/>
            <person name="Takai K."/>
        </authorList>
    </citation>
    <scope>NUCLEOTIDE SEQUENCE [LARGE SCALE GENOMIC DNA]</scope>
    <source>
        <strain evidence="3 5">YKB31</strain>
        <strain evidence="2 4">YKB32</strain>
    </source>
</reference>